<name>A0A9P5XS95_9AGAR</name>
<evidence type="ECO:0000313" key="1">
    <source>
        <dbReference type="EMBL" id="KAF9454456.1"/>
    </source>
</evidence>
<evidence type="ECO:0000313" key="2">
    <source>
        <dbReference type="Proteomes" id="UP000807342"/>
    </source>
</evidence>
<comment type="caution">
    <text evidence="1">The sequence shown here is derived from an EMBL/GenBank/DDBJ whole genome shotgun (WGS) entry which is preliminary data.</text>
</comment>
<keyword evidence="2" id="KW-1185">Reference proteome</keyword>
<proteinExistence type="predicted"/>
<dbReference type="Proteomes" id="UP000807342">
    <property type="component" value="Unassembled WGS sequence"/>
</dbReference>
<sequence length="55" mass="6246">MDGSSKEQVFTGFMFYGLQLATMGLAFDITSEEMIGKINDGDDIIRVIFVFWFGR</sequence>
<gene>
    <name evidence="1" type="ORF">P691DRAFT_808597</name>
</gene>
<accession>A0A9P5XS95</accession>
<protein>
    <submittedName>
        <fullName evidence="1">Uncharacterized protein</fullName>
    </submittedName>
</protein>
<reference evidence="1" key="1">
    <citation type="submission" date="2020-11" db="EMBL/GenBank/DDBJ databases">
        <authorList>
            <consortium name="DOE Joint Genome Institute"/>
            <person name="Ahrendt S."/>
            <person name="Riley R."/>
            <person name="Andreopoulos W."/>
            <person name="Labutti K."/>
            <person name="Pangilinan J."/>
            <person name="Ruiz-Duenas F.J."/>
            <person name="Barrasa J.M."/>
            <person name="Sanchez-Garcia M."/>
            <person name="Camarero S."/>
            <person name="Miyauchi S."/>
            <person name="Serrano A."/>
            <person name="Linde D."/>
            <person name="Babiker R."/>
            <person name="Drula E."/>
            <person name="Ayuso-Fernandez I."/>
            <person name="Pacheco R."/>
            <person name="Padilla G."/>
            <person name="Ferreira P."/>
            <person name="Barriuso J."/>
            <person name="Kellner H."/>
            <person name="Castanera R."/>
            <person name="Alfaro M."/>
            <person name="Ramirez L."/>
            <person name="Pisabarro A.G."/>
            <person name="Kuo A."/>
            <person name="Tritt A."/>
            <person name="Lipzen A."/>
            <person name="He G."/>
            <person name="Yan M."/>
            <person name="Ng V."/>
            <person name="Cullen D."/>
            <person name="Martin F."/>
            <person name="Rosso M.-N."/>
            <person name="Henrissat B."/>
            <person name="Hibbett D."/>
            <person name="Martinez A.T."/>
            <person name="Grigoriev I.V."/>
        </authorList>
    </citation>
    <scope>NUCLEOTIDE SEQUENCE</scope>
    <source>
        <strain evidence="1">MF-IS2</strain>
    </source>
</reference>
<dbReference type="EMBL" id="MU151054">
    <property type="protein sequence ID" value="KAF9454456.1"/>
    <property type="molecule type" value="Genomic_DNA"/>
</dbReference>
<dbReference type="AlphaFoldDB" id="A0A9P5XS95"/>
<organism evidence="1 2">
    <name type="scientific">Macrolepiota fuliginosa MF-IS2</name>
    <dbReference type="NCBI Taxonomy" id="1400762"/>
    <lineage>
        <taxon>Eukaryota</taxon>
        <taxon>Fungi</taxon>
        <taxon>Dikarya</taxon>
        <taxon>Basidiomycota</taxon>
        <taxon>Agaricomycotina</taxon>
        <taxon>Agaricomycetes</taxon>
        <taxon>Agaricomycetidae</taxon>
        <taxon>Agaricales</taxon>
        <taxon>Agaricineae</taxon>
        <taxon>Agaricaceae</taxon>
        <taxon>Macrolepiota</taxon>
    </lineage>
</organism>